<sequence>MIGAAPTTQDFVLKAAASDMFGIESSKLDLFERYGDGGENADLKARAAKTRPDLEHHLMMAEDLNK</sequence>
<name>A0A368YIS0_9HYPH</name>
<proteinExistence type="predicted"/>
<organism evidence="2 3">
    <name type="scientific">Phyllobacterium bourgognense</name>
    <dbReference type="NCBI Taxonomy" id="314236"/>
    <lineage>
        <taxon>Bacteria</taxon>
        <taxon>Pseudomonadati</taxon>
        <taxon>Pseudomonadota</taxon>
        <taxon>Alphaproteobacteria</taxon>
        <taxon>Hyphomicrobiales</taxon>
        <taxon>Phyllobacteriaceae</taxon>
        <taxon>Phyllobacterium</taxon>
    </lineage>
</organism>
<dbReference type="EMBL" id="QPJM01000015">
    <property type="protein sequence ID" value="RCW80075.1"/>
    <property type="molecule type" value="Genomic_DNA"/>
</dbReference>
<dbReference type="Pfam" id="PF13628">
    <property type="entry name" value="DUF4142"/>
    <property type="match status" value="1"/>
</dbReference>
<reference evidence="2 3" key="1">
    <citation type="submission" date="2018-07" db="EMBL/GenBank/DDBJ databases">
        <title>Genomic Encyclopedia of Type Strains, Phase III (KMG-III): the genomes of soil and plant-associated and newly described type strains.</title>
        <authorList>
            <person name="Whitman W."/>
        </authorList>
    </citation>
    <scope>NUCLEOTIDE SEQUENCE [LARGE SCALE GENOMIC DNA]</scope>
    <source>
        <strain evidence="2 3">31-25a</strain>
    </source>
</reference>
<evidence type="ECO:0000259" key="1">
    <source>
        <dbReference type="Pfam" id="PF13628"/>
    </source>
</evidence>
<gene>
    <name evidence="2" type="ORF">C7476_11540</name>
</gene>
<comment type="caution">
    <text evidence="2">The sequence shown here is derived from an EMBL/GenBank/DDBJ whole genome shotgun (WGS) entry which is preliminary data.</text>
</comment>
<feature type="domain" description="DUF4142" evidence="1">
    <location>
        <begin position="28"/>
        <end position="64"/>
    </location>
</feature>
<dbReference type="InterPro" id="IPR025419">
    <property type="entry name" value="DUF4142"/>
</dbReference>
<keyword evidence="3" id="KW-1185">Reference proteome</keyword>
<accession>A0A368YIS0</accession>
<dbReference type="AlphaFoldDB" id="A0A368YIS0"/>
<dbReference type="Proteomes" id="UP000253324">
    <property type="component" value="Unassembled WGS sequence"/>
</dbReference>
<protein>
    <submittedName>
        <fullName evidence="2">Uncharacterized protein DUF4142</fullName>
    </submittedName>
</protein>
<evidence type="ECO:0000313" key="2">
    <source>
        <dbReference type="EMBL" id="RCW80075.1"/>
    </source>
</evidence>
<evidence type="ECO:0000313" key="3">
    <source>
        <dbReference type="Proteomes" id="UP000253324"/>
    </source>
</evidence>